<dbReference type="InterPro" id="IPR013655">
    <property type="entry name" value="PAS_fold_3"/>
</dbReference>
<comment type="subcellular location">
    <subcellularLocation>
        <location evidence="1">Cell inner membrane</location>
        <topology evidence="1">Multi-pass membrane protein</topology>
    </subcellularLocation>
</comment>
<dbReference type="CDD" id="cd00130">
    <property type="entry name" value="PAS"/>
    <property type="match status" value="1"/>
</dbReference>
<feature type="domain" description="Methyl-accepting transducer" evidence="13">
    <location>
        <begin position="256"/>
        <end position="492"/>
    </location>
</feature>
<comment type="similarity">
    <text evidence="10">Belongs to the methyl-accepting chemotaxis (MCP) protein family.</text>
</comment>
<dbReference type="InterPro" id="IPR004089">
    <property type="entry name" value="MCPsignal_dom"/>
</dbReference>
<comment type="caution">
    <text evidence="16">The sequence shown here is derived from an EMBL/GenBank/DDBJ whole genome shotgun (WGS) entry which is preliminary data.</text>
</comment>
<proteinExistence type="inferred from homology"/>
<evidence type="ECO:0000259" key="15">
    <source>
        <dbReference type="PROSITE" id="PS50192"/>
    </source>
</evidence>
<name>A0A8J6UL67_9GAMM</name>
<keyword evidence="9 11" id="KW-0807">Transducer</keyword>
<dbReference type="GO" id="GO:0005886">
    <property type="term" value="C:plasma membrane"/>
    <property type="evidence" value="ECO:0007669"/>
    <property type="project" value="UniProtKB-SubCell"/>
</dbReference>
<dbReference type="PANTHER" id="PTHR32089">
    <property type="entry name" value="METHYL-ACCEPTING CHEMOTAXIS PROTEIN MCPB"/>
    <property type="match status" value="1"/>
</dbReference>
<dbReference type="FunFam" id="1.10.287.950:FF:000001">
    <property type="entry name" value="Methyl-accepting chemotaxis sensory transducer"/>
    <property type="match status" value="1"/>
</dbReference>
<evidence type="ECO:0000313" key="16">
    <source>
        <dbReference type="EMBL" id="MBD1388380.1"/>
    </source>
</evidence>
<dbReference type="SUPFAM" id="SSF58104">
    <property type="entry name" value="Methyl-accepting chemotaxis protein (MCP) signaling domain"/>
    <property type="match status" value="1"/>
</dbReference>
<evidence type="ECO:0000313" key="17">
    <source>
        <dbReference type="Proteomes" id="UP000638014"/>
    </source>
</evidence>
<dbReference type="GO" id="GO:0052131">
    <property type="term" value="P:positive aerotaxis"/>
    <property type="evidence" value="ECO:0007669"/>
    <property type="project" value="UniProtKB-ARBA"/>
</dbReference>
<evidence type="ECO:0000256" key="7">
    <source>
        <dbReference type="ARBA" id="ARBA00022989"/>
    </source>
</evidence>
<organism evidence="16 17">
    <name type="scientific">Neiella litorisoli</name>
    <dbReference type="NCBI Taxonomy" id="2771431"/>
    <lineage>
        <taxon>Bacteria</taxon>
        <taxon>Pseudomonadati</taxon>
        <taxon>Pseudomonadota</taxon>
        <taxon>Gammaproteobacteria</taxon>
        <taxon>Alteromonadales</taxon>
        <taxon>Echinimonadaceae</taxon>
        <taxon>Neiella</taxon>
    </lineage>
</organism>
<dbReference type="NCBIfam" id="TIGR00229">
    <property type="entry name" value="sensory_box"/>
    <property type="match status" value="1"/>
</dbReference>
<dbReference type="Pfam" id="PF00015">
    <property type="entry name" value="MCPsignal"/>
    <property type="match status" value="1"/>
</dbReference>
<dbReference type="RefSeq" id="WP_191143493.1">
    <property type="nucleotide sequence ID" value="NZ_JACXAF010000003.1"/>
</dbReference>
<accession>A0A8J6UL67</accession>
<evidence type="ECO:0000256" key="6">
    <source>
        <dbReference type="ARBA" id="ARBA00022692"/>
    </source>
</evidence>
<dbReference type="PROSITE" id="PS50111">
    <property type="entry name" value="CHEMOTAXIS_TRANSDUC_2"/>
    <property type="match status" value="1"/>
</dbReference>
<dbReference type="PROSITE" id="PS50192">
    <property type="entry name" value="T_SNARE"/>
    <property type="match status" value="1"/>
</dbReference>
<evidence type="ECO:0000256" key="5">
    <source>
        <dbReference type="ARBA" id="ARBA00022519"/>
    </source>
</evidence>
<dbReference type="Gene3D" id="1.10.287.950">
    <property type="entry name" value="Methyl-accepting chemotaxis protein"/>
    <property type="match status" value="1"/>
</dbReference>
<evidence type="ECO:0000259" key="13">
    <source>
        <dbReference type="PROSITE" id="PS50111"/>
    </source>
</evidence>
<evidence type="ECO:0000256" key="9">
    <source>
        <dbReference type="ARBA" id="ARBA00023224"/>
    </source>
</evidence>
<evidence type="ECO:0000256" key="8">
    <source>
        <dbReference type="ARBA" id="ARBA00023136"/>
    </source>
</evidence>
<evidence type="ECO:0000259" key="14">
    <source>
        <dbReference type="PROSITE" id="PS50112"/>
    </source>
</evidence>
<keyword evidence="8 12" id="KW-0472">Membrane</keyword>
<dbReference type="InterPro" id="IPR004090">
    <property type="entry name" value="Chemotax_Me-accpt_rcpt"/>
</dbReference>
<dbReference type="SUPFAM" id="SSF55785">
    <property type="entry name" value="PYP-like sensor domain (PAS domain)"/>
    <property type="match status" value="1"/>
</dbReference>
<keyword evidence="3" id="KW-0488">Methylation</keyword>
<dbReference type="FunFam" id="3.30.450.20:FF:000046">
    <property type="entry name" value="Aerotaxis sensor receptor"/>
    <property type="match status" value="1"/>
</dbReference>
<dbReference type="AlphaFoldDB" id="A0A8J6UL67"/>
<protein>
    <submittedName>
        <fullName evidence="16">CZB domain-containing protein</fullName>
    </submittedName>
</protein>
<dbReference type="PROSITE" id="PS50112">
    <property type="entry name" value="PAS"/>
    <property type="match status" value="1"/>
</dbReference>
<sequence>MRNNQPVTQVEQTFKSKEDLVSITDLQGKIQYVNGAFIDISGFSQQELLGQDHNIVRHPDMPPAAFADLWSTIKAGNAWRGMVKNRCKNGDHYWVDAFVTPIIKHGKTVAYQSVRSEPSRKQIEQAEKLYASMRTNSQIKLPAPPLRQRLSMKAINTLTTVLVTLILLIGLMISAQPSLQILLLLALIGQLGLWLFNHRQLFLPLAKVSQHNKDIASGDFTRPIAVGGTQEVVTMQQSSKLVQARYKATFMQVSDSLKEMTAVADELSAASHDVLVSMKQQNNHTTQIAAGMSEMSATVDGVTDNVQKTADTTSYLSEKVYESDQVFADALSTMQDFSAQMTQTTEHINKLAQESEQIRSITDTITSIAEQTNLLALNAAIEAARAGEQGRGFAVVADEVRGLAGRSQEAALEIRRMLEHLSDEISQSASTIENNNGAAHLALDKVANSREKFKDITEGVEQINQMSTEIATAVSQQASVTNEMATSVETISDHSAATERKGETLQHSAMVINQHASLLQDQINELDLSESQMLDFQSAKQAHLAWKTRIRSFLNGDRSAITKEQACSHHHCALGKWYYGDGKKQFGTLADFKHIEPPHAELHRTIKAILEAVEDNDESLAESLYQQIDPLSTEIVAYLDKLERSIR</sequence>
<dbReference type="CDD" id="cd11386">
    <property type="entry name" value="MCP_signal"/>
    <property type="match status" value="1"/>
</dbReference>
<dbReference type="Proteomes" id="UP000638014">
    <property type="component" value="Unassembled WGS sequence"/>
</dbReference>
<evidence type="ECO:0000256" key="10">
    <source>
        <dbReference type="ARBA" id="ARBA00029447"/>
    </source>
</evidence>
<feature type="transmembrane region" description="Helical" evidence="12">
    <location>
        <begin position="154"/>
        <end position="173"/>
    </location>
</feature>
<dbReference type="Gene3D" id="3.30.450.20">
    <property type="entry name" value="PAS domain"/>
    <property type="match status" value="1"/>
</dbReference>
<dbReference type="SMART" id="SM00283">
    <property type="entry name" value="MA"/>
    <property type="match status" value="1"/>
</dbReference>
<dbReference type="PRINTS" id="PR00260">
    <property type="entry name" value="CHEMTRNSDUCR"/>
</dbReference>
<dbReference type="Pfam" id="PF13682">
    <property type="entry name" value="CZB"/>
    <property type="match status" value="1"/>
</dbReference>
<dbReference type="GO" id="GO:0007165">
    <property type="term" value="P:signal transduction"/>
    <property type="evidence" value="ECO:0007669"/>
    <property type="project" value="UniProtKB-KW"/>
</dbReference>
<dbReference type="PANTHER" id="PTHR32089:SF112">
    <property type="entry name" value="LYSOZYME-LIKE PROTEIN-RELATED"/>
    <property type="match status" value="1"/>
</dbReference>
<keyword evidence="4" id="KW-0145">Chemotaxis</keyword>
<feature type="domain" description="T-SNARE coiled-coil homology" evidence="15">
    <location>
        <begin position="443"/>
        <end position="505"/>
    </location>
</feature>
<reference evidence="16" key="1">
    <citation type="submission" date="2020-09" db="EMBL/GenBank/DDBJ databases">
        <title>A novel bacterium of genus Neiella, isolated from South China Sea.</title>
        <authorList>
            <person name="Huang H."/>
            <person name="Mo K."/>
            <person name="Hu Y."/>
        </authorList>
    </citation>
    <scope>NUCLEOTIDE SEQUENCE</scope>
    <source>
        <strain evidence="16">HB171785</strain>
    </source>
</reference>
<keyword evidence="5" id="KW-0997">Cell inner membrane</keyword>
<evidence type="ECO:0000256" key="4">
    <source>
        <dbReference type="ARBA" id="ARBA00022500"/>
    </source>
</evidence>
<evidence type="ECO:0000256" key="12">
    <source>
        <dbReference type="SAM" id="Phobius"/>
    </source>
</evidence>
<dbReference type="InterPro" id="IPR000014">
    <property type="entry name" value="PAS"/>
</dbReference>
<evidence type="ECO:0000256" key="11">
    <source>
        <dbReference type="PROSITE-ProRule" id="PRU00284"/>
    </source>
</evidence>
<evidence type="ECO:0000256" key="1">
    <source>
        <dbReference type="ARBA" id="ARBA00004429"/>
    </source>
</evidence>
<keyword evidence="7 12" id="KW-1133">Transmembrane helix</keyword>
<dbReference type="InterPro" id="IPR025991">
    <property type="entry name" value="Chemoreceptor_zinc-bind_dom"/>
</dbReference>
<keyword evidence="2" id="KW-1003">Cell membrane</keyword>
<dbReference type="Gene3D" id="1.20.120.30">
    <property type="entry name" value="Aspartate receptor, ligand-binding domain"/>
    <property type="match status" value="1"/>
</dbReference>
<dbReference type="InterPro" id="IPR035965">
    <property type="entry name" value="PAS-like_dom_sf"/>
</dbReference>
<feature type="domain" description="PAS" evidence="14">
    <location>
        <begin position="6"/>
        <end position="60"/>
    </location>
</feature>
<dbReference type="SMART" id="SM00091">
    <property type="entry name" value="PAS"/>
    <property type="match status" value="1"/>
</dbReference>
<dbReference type="EMBL" id="JACXAF010000003">
    <property type="protein sequence ID" value="MBD1388380.1"/>
    <property type="molecule type" value="Genomic_DNA"/>
</dbReference>
<evidence type="ECO:0000256" key="2">
    <source>
        <dbReference type="ARBA" id="ARBA00022475"/>
    </source>
</evidence>
<evidence type="ECO:0000256" key="3">
    <source>
        <dbReference type="ARBA" id="ARBA00022481"/>
    </source>
</evidence>
<dbReference type="InterPro" id="IPR000727">
    <property type="entry name" value="T_SNARE_dom"/>
</dbReference>
<gene>
    <name evidence="16" type="ORF">IC617_02970</name>
</gene>
<keyword evidence="17" id="KW-1185">Reference proteome</keyword>
<dbReference type="Pfam" id="PF08447">
    <property type="entry name" value="PAS_3"/>
    <property type="match status" value="1"/>
</dbReference>
<dbReference type="GO" id="GO:0004888">
    <property type="term" value="F:transmembrane signaling receptor activity"/>
    <property type="evidence" value="ECO:0007669"/>
    <property type="project" value="InterPro"/>
</dbReference>
<keyword evidence="6 12" id="KW-0812">Transmembrane</keyword>